<sequence length="473" mass="54562">MDDPPASPSLISFRYTWTVRVNERQLSDEESCILHVSPKIATVHDHVSFQWNLRIHGTNGKLNSDDETDIDENGEPSAPINYVAVELYFIDGPVNQVDVKAVVGILNKDANAEDAHKAIVEERKSLKMIRGRGCELTDTDRADVSDYIMNNVGKLIHLSVLIKMDAKLFDPFTYLNTVLPTPMQSFLTANYNARVNSKVWKRRSRKKSSSEPRISRKQKVDYEARFRQVMEQEERMGNLDKLRPNMADVRDCRRGSVDRRGSIDTLKDHCEMAPDHEHLFKKLLIACCDGCERRRASISDRLEEDDGEDGDNDDSDDEPESFECTEQDKEHVHDMLANMYFEKICLPQMEYVEDFIDLLIDAELNDLPVLKRACERYLCGELNTKKDLLTSLLLDLLFISIVFNLNVMKSMTLSELSTPNRMEEIKRPDVLMEDEEFKKLDKRIRSLSDRNLIELIEQCATFADQRSRVQIDN</sequence>
<dbReference type="Proteomes" id="UP000005239">
    <property type="component" value="Unassembled WGS sequence"/>
</dbReference>
<gene>
    <name evidence="2" type="primary">WBGene00100715</name>
</gene>
<evidence type="ECO:0000313" key="3">
    <source>
        <dbReference type="Proteomes" id="UP000005239"/>
    </source>
</evidence>
<keyword evidence="3" id="KW-1185">Reference proteome</keyword>
<accession>A0A8R1YAU1</accession>
<evidence type="ECO:0000256" key="1">
    <source>
        <dbReference type="SAM" id="MobiDB-lite"/>
    </source>
</evidence>
<proteinExistence type="predicted"/>
<feature type="region of interest" description="Disordered" evidence="1">
    <location>
        <begin position="302"/>
        <end position="323"/>
    </location>
</feature>
<organism evidence="2 3">
    <name type="scientific">Pristionchus pacificus</name>
    <name type="common">Parasitic nematode worm</name>
    <dbReference type="NCBI Taxonomy" id="54126"/>
    <lineage>
        <taxon>Eukaryota</taxon>
        <taxon>Metazoa</taxon>
        <taxon>Ecdysozoa</taxon>
        <taxon>Nematoda</taxon>
        <taxon>Chromadorea</taxon>
        <taxon>Rhabditida</taxon>
        <taxon>Rhabditina</taxon>
        <taxon>Diplogasteromorpha</taxon>
        <taxon>Diplogasteroidea</taxon>
        <taxon>Neodiplogasteridae</taxon>
        <taxon>Pristionchus</taxon>
    </lineage>
</organism>
<protein>
    <submittedName>
        <fullName evidence="2">Uncharacterized protein</fullName>
    </submittedName>
</protein>
<reference evidence="2" key="2">
    <citation type="submission" date="2022-06" db="UniProtKB">
        <authorList>
            <consortium name="EnsemblMetazoa"/>
        </authorList>
    </citation>
    <scope>IDENTIFICATION</scope>
    <source>
        <strain evidence="2">PS312</strain>
    </source>
</reference>
<dbReference type="EnsemblMetazoa" id="PPA11161.1">
    <property type="protein sequence ID" value="PPA11161.1"/>
    <property type="gene ID" value="WBGene00100715"/>
</dbReference>
<dbReference type="AlphaFoldDB" id="A0A8R1YAU1"/>
<reference evidence="3" key="1">
    <citation type="journal article" date="2008" name="Nat. Genet.">
        <title>The Pristionchus pacificus genome provides a unique perspective on nematode lifestyle and parasitism.</title>
        <authorList>
            <person name="Dieterich C."/>
            <person name="Clifton S.W."/>
            <person name="Schuster L.N."/>
            <person name="Chinwalla A."/>
            <person name="Delehaunty K."/>
            <person name="Dinkelacker I."/>
            <person name="Fulton L."/>
            <person name="Fulton R."/>
            <person name="Godfrey J."/>
            <person name="Minx P."/>
            <person name="Mitreva M."/>
            <person name="Roeseler W."/>
            <person name="Tian H."/>
            <person name="Witte H."/>
            <person name="Yang S.P."/>
            <person name="Wilson R.K."/>
            <person name="Sommer R.J."/>
        </authorList>
    </citation>
    <scope>NUCLEOTIDE SEQUENCE [LARGE SCALE GENOMIC DNA]</scope>
    <source>
        <strain evidence="3">PS312</strain>
    </source>
</reference>
<name>A0A8R1YAU1_PRIPA</name>
<evidence type="ECO:0000313" key="2">
    <source>
        <dbReference type="EnsemblMetazoa" id="PPA11161.1"/>
    </source>
</evidence>